<protein>
    <recommendedName>
        <fullName evidence="2">histidine kinase</fullName>
        <ecNumber evidence="2">2.7.13.3</ecNumber>
    </recommendedName>
</protein>
<evidence type="ECO:0000313" key="10">
    <source>
        <dbReference type="EMBL" id="MCJ8209056.1"/>
    </source>
</evidence>
<dbReference type="InterPro" id="IPR001610">
    <property type="entry name" value="PAC"/>
</dbReference>
<sequence>MDQLYSSPKFQSYFENSPQSLILKADPPYFTILAVSNQFLAISGTVREEILHKPLFEVFPDNEHDPSGRQRAMDTWMEVIQTKKRVDIPVYQYEIRDPQTGELETFYWSNANEPVLDEDGNVAYIINTTKNVTEEVRLRQLAEKANMSLEEHQQRINSLLMKAPVGMAFLSRNNYVIQYANEAACAIWNKGRPEQVIGISIFDLLPELRQSDMQDMYDRVMETCQSFTLTEYPVDLERDGTLQTSYFDLYYSPLTDLKNEVTGIMVMANDVSHTLEARKTLRDAEQRLRLAVEAANQGIFDLNLITGELVHNERLNRLLGYPDGLTLVHTDVRKNMHDEDRVKVERAFDDALKTGRFNYEARVNWTDGEQHWIKTLGKVFFDAQGQPVRMLGSTMDITEQVEYECRLDEINSALQQEISKFEIITEFIPQIIWSANTNGSIDYVNKGWAYYTGLPMEAAYASTWQEVVHPDDFDRVQQAWKNSMLSGESYQIEYRLRKHDSEYNWHLERGKPLLDEDGKPVKWFGATMNINDHVELQKQKDNFLAIASHELKTPVTSIKAYAQVLEMMLRNAGDEQKASMVTKMGIQVNRLTTLIADLLDVTKIHTGKMQFNDAFFDFNEMLDEVIDDLQRTTLKHQLVKEYRFNGQIYGDRDRISQVVINLLTNAIKYSPDADRIIVATHTNDNDLELSVQDFGIGISADKKDHVFEQFYRVSGSKQHTFPGLGLGLYISSEIIRREGGRIWVNSEEGEGSVFYFSLPLNKPVA</sequence>
<evidence type="ECO:0000259" key="9">
    <source>
        <dbReference type="PROSITE" id="PS50113"/>
    </source>
</evidence>
<evidence type="ECO:0000259" key="7">
    <source>
        <dbReference type="PROSITE" id="PS50109"/>
    </source>
</evidence>
<dbReference type="SMART" id="SM00091">
    <property type="entry name" value="PAS"/>
    <property type="match status" value="4"/>
</dbReference>
<dbReference type="InterPro" id="IPR036097">
    <property type="entry name" value="HisK_dim/P_sf"/>
</dbReference>
<accession>A0A9X2B836</accession>
<feature type="domain" description="PAS" evidence="8">
    <location>
        <begin position="417"/>
        <end position="487"/>
    </location>
</feature>
<dbReference type="Gene3D" id="3.30.565.10">
    <property type="entry name" value="Histidine kinase-like ATPase, C-terminal domain"/>
    <property type="match status" value="1"/>
</dbReference>
<dbReference type="PANTHER" id="PTHR43304">
    <property type="entry name" value="PHYTOCHROME-LIKE PROTEIN CPH1"/>
    <property type="match status" value="1"/>
</dbReference>
<keyword evidence="5" id="KW-0418">Kinase</keyword>
<feature type="domain" description="Histidine kinase" evidence="7">
    <location>
        <begin position="546"/>
        <end position="762"/>
    </location>
</feature>
<dbReference type="NCBIfam" id="TIGR00229">
    <property type="entry name" value="sensory_box"/>
    <property type="match status" value="2"/>
</dbReference>
<reference evidence="10" key="1">
    <citation type="submission" date="2022-04" db="EMBL/GenBank/DDBJ databases">
        <title>Mucilaginibacter sp. RS28 isolated from freshwater.</title>
        <authorList>
            <person name="Ko S.-R."/>
        </authorList>
    </citation>
    <scope>NUCLEOTIDE SEQUENCE</scope>
    <source>
        <strain evidence="10">RS28</strain>
    </source>
</reference>
<dbReference type="InterPro" id="IPR035965">
    <property type="entry name" value="PAS-like_dom_sf"/>
</dbReference>
<keyword evidence="3" id="KW-0597">Phosphoprotein</keyword>
<organism evidence="10 11">
    <name type="scientific">Mucilaginibacter straminoryzae</name>
    <dbReference type="NCBI Taxonomy" id="2932774"/>
    <lineage>
        <taxon>Bacteria</taxon>
        <taxon>Pseudomonadati</taxon>
        <taxon>Bacteroidota</taxon>
        <taxon>Sphingobacteriia</taxon>
        <taxon>Sphingobacteriales</taxon>
        <taxon>Sphingobacteriaceae</taxon>
        <taxon>Mucilaginibacter</taxon>
    </lineage>
</organism>
<dbReference type="EMBL" id="JALJEJ010000002">
    <property type="protein sequence ID" value="MCJ8209056.1"/>
    <property type="molecule type" value="Genomic_DNA"/>
</dbReference>
<dbReference type="CDD" id="cd00130">
    <property type="entry name" value="PAS"/>
    <property type="match status" value="3"/>
</dbReference>
<dbReference type="SMART" id="SM00388">
    <property type="entry name" value="HisKA"/>
    <property type="match status" value="1"/>
</dbReference>
<dbReference type="InterPro" id="IPR004358">
    <property type="entry name" value="Sig_transdc_His_kin-like_C"/>
</dbReference>
<dbReference type="InterPro" id="IPR003594">
    <property type="entry name" value="HATPase_dom"/>
</dbReference>
<evidence type="ECO:0000256" key="3">
    <source>
        <dbReference type="ARBA" id="ARBA00022553"/>
    </source>
</evidence>
<dbReference type="InterPro" id="IPR036890">
    <property type="entry name" value="HATPase_C_sf"/>
</dbReference>
<dbReference type="InterPro" id="IPR013656">
    <property type="entry name" value="PAS_4"/>
</dbReference>
<dbReference type="InterPro" id="IPR003661">
    <property type="entry name" value="HisK_dim/P_dom"/>
</dbReference>
<dbReference type="FunFam" id="3.30.450.20:FF:000099">
    <property type="entry name" value="Sensory box sensor histidine kinase"/>
    <property type="match status" value="1"/>
</dbReference>
<dbReference type="PROSITE" id="PS50109">
    <property type="entry name" value="HIS_KIN"/>
    <property type="match status" value="1"/>
</dbReference>
<dbReference type="Proteomes" id="UP001139450">
    <property type="component" value="Unassembled WGS sequence"/>
</dbReference>
<evidence type="ECO:0000259" key="8">
    <source>
        <dbReference type="PROSITE" id="PS50112"/>
    </source>
</evidence>
<dbReference type="Pfam" id="PF08448">
    <property type="entry name" value="PAS_4"/>
    <property type="match status" value="2"/>
</dbReference>
<dbReference type="PROSITE" id="PS50113">
    <property type="entry name" value="PAC"/>
    <property type="match status" value="3"/>
</dbReference>
<gene>
    <name evidence="10" type="ORF">MUY27_05000</name>
</gene>
<feature type="domain" description="PAC" evidence="9">
    <location>
        <begin position="357"/>
        <end position="409"/>
    </location>
</feature>
<dbReference type="SUPFAM" id="SSF55785">
    <property type="entry name" value="PYP-like sensor domain (PAS domain)"/>
    <property type="match status" value="4"/>
</dbReference>
<dbReference type="FunFam" id="3.30.565.10:FF:000006">
    <property type="entry name" value="Sensor histidine kinase WalK"/>
    <property type="match status" value="1"/>
</dbReference>
<dbReference type="AlphaFoldDB" id="A0A9X2B836"/>
<feature type="domain" description="PAS" evidence="8">
    <location>
        <begin position="284"/>
        <end position="355"/>
    </location>
</feature>
<feature type="domain" description="PAC" evidence="9">
    <location>
        <begin position="228"/>
        <end position="283"/>
    </location>
</feature>
<keyword evidence="4" id="KW-0808">Transferase</keyword>
<dbReference type="InterPro" id="IPR000700">
    <property type="entry name" value="PAS-assoc_C"/>
</dbReference>
<dbReference type="PROSITE" id="PS50112">
    <property type="entry name" value="PAS"/>
    <property type="match status" value="2"/>
</dbReference>
<dbReference type="PANTHER" id="PTHR43304:SF1">
    <property type="entry name" value="PAC DOMAIN-CONTAINING PROTEIN"/>
    <property type="match status" value="1"/>
</dbReference>
<proteinExistence type="predicted"/>
<dbReference type="InterPro" id="IPR005467">
    <property type="entry name" value="His_kinase_dom"/>
</dbReference>
<dbReference type="SUPFAM" id="SSF47384">
    <property type="entry name" value="Homodimeric domain of signal transducing histidine kinase"/>
    <property type="match status" value="1"/>
</dbReference>
<feature type="coiled-coil region" evidence="6">
    <location>
        <begin position="135"/>
        <end position="162"/>
    </location>
</feature>
<dbReference type="Pfam" id="PF08447">
    <property type="entry name" value="PAS_3"/>
    <property type="match status" value="2"/>
</dbReference>
<evidence type="ECO:0000256" key="4">
    <source>
        <dbReference type="ARBA" id="ARBA00022679"/>
    </source>
</evidence>
<comment type="catalytic activity">
    <reaction evidence="1">
        <text>ATP + protein L-histidine = ADP + protein N-phospho-L-histidine.</text>
        <dbReference type="EC" id="2.7.13.3"/>
    </reaction>
</comment>
<keyword evidence="11" id="KW-1185">Reference proteome</keyword>
<dbReference type="SMART" id="SM00086">
    <property type="entry name" value="PAC"/>
    <property type="match status" value="2"/>
</dbReference>
<dbReference type="PRINTS" id="PR00344">
    <property type="entry name" value="BCTRLSENSOR"/>
</dbReference>
<dbReference type="GO" id="GO:0000155">
    <property type="term" value="F:phosphorelay sensor kinase activity"/>
    <property type="evidence" value="ECO:0007669"/>
    <property type="project" value="InterPro"/>
</dbReference>
<evidence type="ECO:0000256" key="1">
    <source>
        <dbReference type="ARBA" id="ARBA00000085"/>
    </source>
</evidence>
<dbReference type="Pfam" id="PF02518">
    <property type="entry name" value="HATPase_c"/>
    <property type="match status" value="1"/>
</dbReference>
<dbReference type="CDD" id="cd00075">
    <property type="entry name" value="HATPase"/>
    <property type="match status" value="1"/>
</dbReference>
<evidence type="ECO:0000313" key="11">
    <source>
        <dbReference type="Proteomes" id="UP001139450"/>
    </source>
</evidence>
<feature type="domain" description="PAC" evidence="9">
    <location>
        <begin position="490"/>
        <end position="542"/>
    </location>
</feature>
<dbReference type="InterPro" id="IPR052162">
    <property type="entry name" value="Sensor_kinase/Photoreceptor"/>
</dbReference>
<dbReference type="SMART" id="SM00387">
    <property type="entry name" value="HATPase_c"/>
    <property type="match status" value="1"/>
</dbReference>
<dbReference type="Pfam" id="PF00512">
    <property type="entry name" value="HisKA"/>
    <property type="match status" value="1"/>
</dbReference>
<dbReference type="EC" id="2.7.13.3" evidence="2"/>
<comment type="caution">
    <text evidence="10">The sequence shown here is derived from an EMBL/GenBank/DDBJ whole genome shotgun (WGS) entry which is preliminary data.</text>
</comment>
<evidence type="ECO:0000256" key="2">
    <source>
        <dbReference type="ARBA" id="ARBA00012438"/>
    </source>
</evidence>
<evidence type="ECO:0000256" key="5">
    <source>
        <dbReference type="ARBA" id="ARBA00022777"/>
    </source>
</evidence>
<dbReference type="Gene3D" id="1.10.287.130">
    <property type="match status" value="1"/>
</dbReference>
<keyword evidence="6" id="KW-0175">Coiled coil</keyword>
<dbReference type="SUPFAM" id="SSF55874">
    <property type="entry name" value="ATPase domain of HSP90 chaperone/DNA topoisomerase II/histidine kinase"/>
    <property type="match status" value="1"/>
</dbReference>
<evidence type="ECO:0000256" key="6">
    <source>
        <dbReference type="SAM" id="Coils"/>
    </source>
</evidence>
<dbReference type="RefSeq" id="WP_245128890.1">
    <property type="nucleotide sequence ID" value="NZ_JALJEJ010000002.1"/>
</dbReference>
<dbReference type="Gene3D" id="3.30.450.20">
    <property type="entry name" value="PAS domain"/>
    <property type="match status" value="4"/>
</dbReference>
<dbReference type="InterPro" id="IPR013655">
    <property type="entry name" value="PAS_fold_3"/>
</dbReference>
<name>A0A9X2B836_9SPHI</name>
<dbReference type="CDD" id="cd00082">
    <property type="entry name" value="HisKA"/>
    <property type="match status" value="1"/>
</dbReference>
<dbReference type="InterPro" id="IPR000014">
    <property type="entry name" value="PAS"/>
</dbReference>